<dbReference type="Proteomes" id="UP001165064">
    <property type="component" value="Unassembled WGS sequence"/>
</dbReference>
<evidence type="ECO:0000313" key="1">
    <source>
        <dbReference type="EMBL" id="GME73875.1"/>
    </source>
</evidence>
<comment type="caution">
    <text evidence="1">The sequence shown here is derived from an EMBL/GenBank/DDBJ whole genome shotgun (WGS) entry which is preliminary data.</text>
</comment>
<name>A0ACB5SV69_AMBMO</name>
<gene>
    <name evidence="1" type="ORF">Amon02_000156000</name>
</gene>
<dbReference type="EMBL" id="BSXS01000781">
    <property type="protein sequence ID" value="GME73875.1"/>
    <property type="molecule type" value="Genomic_DNA"/>
</dbReference>
<protein>
    <submittedName>
        <fullName evidence="1">Unnamed protein product</fullName>
    </submittedName>
</protein>
<proteinExistence type="predicted"/>
<reference evidence="1" key="1">
    <citation type="submission" date="2023-04" db="EMBL/GenBank/DDBJ databases">
        <title>Ambrosiozyma monospora NBRC 10751.</title>
        <authorList>
            <person name="Ichikawa N."/>
            <person name="Sato H."/>
            <person name="Tonouchi N."/>
        </authorList>
    </citation>
    <scope>NUCLEOTIDE SEQUENCE</scope>
    <source>
        <strain evidence="1">NBRC 10751</strain>
    </source>
</reference>
<evidence type="ECO:0000313" key="2">
    <source>
        <dbReference type="Proteomes" id="UP001165064"/>
    </source>
</evidence>
<organism evidence="1 2">
    <name type="scientific">Ambrosiozyma monospora</name>
    <name type="common">Yeast</name>
    <name type="synonym">Endomycopsis monosporus</name>
    <dbReference type="NCBI Taxonomy" id="43982"/>
    <lineage>
        <taxon>Eukaryota</taxon>
        <taxon>Fungi</taxon>
        <taxon>Dikarya</taxon>
        <taxon>Ascomycota</taxon>
        <taxon>Saccharomycotina</taxon>
        <taxon>Pichiomycetes</taxon>
        <taxon>Pichiales</taxon>
        <taxon>Pichiaceae</taxon>
        <taxon>Ambrosiozyma</taxon>
    </lineage>
</organism>
<accession>A0ACB5SV69</accession>
<keyword evidence="2" id="KW-1185">Reference proteome</keyword>
<sequence>MNPSDHNTDFNFDSDTDTGTYSDSNSDVESTFSMTYHQFADSTPTPTPVMTPLVQKFSEKPNNRNYGYNKIPNNNNQQDQHKWRKRIVNVAYYIRSPLHWLNTHCIKSNSQSESQSGRRYVAGFKLNKRTLFTIYFIFISLLILPSLIYMENTILSVGSQIEISKLSHLDSLQRLNMDFLSDIVLPKFDDIFTTTSTEDANSRYHNNEAITNDTIKSVKQHHAELSSSELFDPRLPAYLWLHKLKAHLLENHGLLDPSFSIPFSWSDWVDLKSKLLLDPQYIMDWKYNNNEDSEMKYWNTMTDFYEKLDCTTFAELFDVDLEDANYDKQCSEITFAEKDKLGMTGFPFGFTAISGAQRRMNKHGRILFGASYLYTSAPIVDRVAFIGAGFNSSVVVLKTDKTGDLDKKDGNLHDWLNDTLLVESKLTGDKVDDIYSKGLRIDPLVNEIRSLYSNENKLLAESEIQFDDSYLMLPDDDVDVLKSVELTEKDFIWDHQQRMSNLENNVKSLQTAPDSHPQANRPIDDSLDYQILNTIKEDLDEFHANDDKHMKYLQEARLKGTHVGDHYDWRFFNGHDNPQFYRQGIIHRIGRAWLRFCYQSGYTTFVAYGSMLGWVRNGMSLPWDEDIDVVLTLDSLYKLARNHNNSLIVDVSSEDQYGAGIGSYYLDIGPSFFYRRRGEGANAIDGRFIDTFSGVYIDLSAVAWTEEYLDVDVKIDDNLKRIIEPEFKAKDSDRQFSEEEEQDLANQVQTLQDSKQLYHCRNNNAYALSELSPMIPTFFEGVRTHVPHAYLKLLNRKYPGALQRDTEPGHTYNKYLRLWMKDSECTAKFADDKCFTEENLDLFIRTKNYTLRHQQLIELSPEDQVKVELKRDQETKPLRYDTFVVDYAESLNAKLE</sequence>